<protein>
    <recommendedName>
        <fullName evidence="2">DUF83 domain-containing protein</fullName>
    </recommendedName>
</protein>
<dbReference type="AlphaFoldDB" id="A8M9A7"/>
<keyword evidence="4" id="KW-1185">Reference proteome</keyword>
<dbReference type="eggNOG" id="arCOG00786">
    <property type="taxonomic scope" value="Archaea"/>
</dbReference>
<dbReference type="GeneID" id="5709180"/>
<organism evidence="3 4">
    <name type="scientific">Caldivirga maquilingensis (strain ATCC 700844 / DSM 13496 / JCM 10307 / IC-167)</name>
    <dbReference type="NCBI Taxonomy" id="397948"/>
    <lineage>
        <taxon>Archaea</taxon>
        <taxon>Thermoproteota</taxon>
        <taxon>Thermoprotei</taxon>
        <taxon>Thermoproteales</taxon>
        <taxon>Thermoproteaceae</taxon>
        <taxon>Caldivirga</taxon>
    </lineage>
</organism>
<name>A8M9A7_CALMQ</name>
<sequence>MVLRFLSFSLLVVHKGRHQLAQVVAYALAVEETLKVTVDEAVMISVNGGLTRFKITPWLRNWIINELGSLRSMINRQELPKPTIDKAKCSACFYRSICLKYG</sequence>
<dbReference type="Gene3D" id="3.90.320.10">
    <property type="match status" value="1"/>
</dbReference>
<dbReference type="Pfam" id="PF01930">
    <property type="entry name" value="Cas_Cas4"/>
    <property type="match status" value="1"/>
</dbReference>
<evidence type="ECO:0000259" key="2">
    <source>
        <dbReference type="Pfam" id="PF01930"/>
    </source>
</evidence>
<proteinExistence type="predicted"/>
<dbReference type="KEGG" id="cma:Cmaq_1502"/>
<dbReference type="HOGENOM" id="CLU_2270910_0_0_2"/>
<dbReference type="EMBL" id="CP000852">
    <property type="protein sequence ID" value="ABW02326.1"/>
    <property type="molecule type" value="Genomic_DNA"/>
</dbReference>
<feature type="domain" description="DUF83" evidence="2">
    <location>
        <begin position="19"/>
        <end position="99"/>
    </location>
</feature>
<accession>A8M9A7</accession>
<gene>
    <name evidence="3" type="ordered locus">Cmaq_1502</name>
</gene>
<dbReference type="InterPro" id="IPR022765">
    <property type="entry name" value="Dna2/Cas4_DUF83"/>
</dbReference>
<evidence type="ECO:0000256" key="1">
    <source>
        <dbReference type="ARBA" id="ARBA00001936"/>
    </source>
</evidence>
<dbReference type="Proteomes" id="UP000001137">
    <property type="component" value="Chromosome"/>
</dbReference>
<reference evidence="3 4" key="1">
    <citation type="submission" date="2007-10" db="EMBL/GenBank/DDBJ databases">
        <title>Complete sequence of Caldivirga maquilingensis IC-167.</title>
        <authorList>
            <consortium name="US DOE Joint Genome Institute"/>
            <person name="Copeland A."/>
            <person name="Lucas S."/>
            <person name="Lapidus A."/>
            <person name="Barry K."/>
            <person name="Glavina del Rio T."/>
            <person name="Dalin E."/>
            <person name="Tice H."/>
            <person name="Pitluck S."/>
            <person name="Saunders E."/>
            <person name="Brettin T."/>
            <person name="Bruce D."/>
            <person name="Detter J.C."/>
            <person name="Han C."/>
            <person name="Schmutz J."/>
            <person name="Larimer F."/>
            <person name="Land M."/>
            <person name="Hauser L."/>
            <person name="Kyrpides N."/>
            <person name="Ivanova N."/>
            <person name="Biddle J.F."/>
            <person name="Zhang Z."/>
            <person name="Fitz-Gibbon S.T."/>
            <person name="Lowe T.M."/>
            <person name="Saltikov C."/>
            <person name="House C.H."/>
            <person name="Richardson P."/>
        </authorList>
    </citation>
    <scope>NUCLEOTIDE SEQUENCE [LARGE SCALE GENOMIC DNA]</scope>
    <source>
        <strain evidence="4">ATCC 700844 / DSM 13496 / JCM 10307 / IC-167</strain>
    </source>
</reference>
<dbReference type="RefSeq" id="WP_012186545.1">
    <property type="nucleotide sequence ID" value="NC_009954.1"/>
</dbReference>
<dbReference type="InterPro" id="IPR011604">
    <property type="entry name" value="PDDEXK-like_dom_sf"/>
</dbReference>
<evidence type="ECO:0000313" key="3">
    <source>
        <dbReference type="EMBL" id="ABW02326.1"/>
    </source>
</evidence>
<dbReference type="STRING" id="397948.Cmaq_1502"/>
<evidence type="ECO:0000313" key="4">
    <source>
        <dbReference type="Proteomes" id="UP000001137"/>
    </source>
</evidence>
<comment type="cofactor">
    <cofactor evidence="1">
        <name>Mn(2+)</name>
        <dbReference type="ChEBI" id="CHEBI:29035"/>
    </cofactor>
</comment>